<organism evidence="1 2">
    <name type="scientific">Tersicoccus phoenicis</name>
    <dbReference type="NCBI Taxonomy" id="554083"/>
    <lineage>
        <taxon>Bacteria</taxon>
        <taxon>Bacillati</taxon>
        <taxon>Actinomycetota</taxon>
        <taxon>Actinomycetes</taxon>
        <taxon>Micrococcales</taxon>
        <taxon>Micrococcaceae</taxon>
        <taxon>Tersicoccus</taxon>
    </lineage>
</organism>
<protein>
    <submittedName>
        <fullName evidence="1">Uncharacterized protein</fullName>
    </submittedName>
</protein>
<dbReference type="AlphaFoldDB" id="A0A1R1LCG3"/>
<evidence type="ECO:0000313" key="1">
    <source>
        <dbReference type="EMBL" id="OMH25186.1"/>
    </source>
</evidence>
<dbReference type="Proteomes" id="UP000187085">
    <property type="component" value="Unassembled WGS sequence"/>
</dbReference>
<keyword evidence="2" id="KW-1185">Reference proteome</keyword>
<comment type="caution">
    <text evidence="1">The sequence shown here is derived from an EMBL/GenBank/DDBJ whole genome shotgun (WGS) entry which is preliminary data.</text>
</comment>
<accession>A0A1R1LCG3</accession>
<proteinExistence type="predicted"/>
<dbReference type="STRING" id="554083.BKD30_06465"/>
<dbReference type="EMBL" id="MRDE01000035">
    <property type="protein sequence ID" value="OMH25186.1"/>
    <property type="molecule type" value="Genomic_DNA"/>
</dbReference>
<name>A0A1R1LCG3_9MICC</name>
<dbReference type="RefSeq" id="WP_076703322.1">
    <property type="nucleotide sequence ID" value="NZ_MRDE01000035.1"/>
</dbReference>
<evidence type="ECO:0000313" key="2">
    <source>
        <dbReference type="Proteomes" id="UP000187085"/>
    </source>
</evidence>
<sequence length="62" mass="7166">MIYDNQDGQKIGRLADFDAIRSEAHIVATIDSLRRRDFEPMPGRRKCRECDVRRMCSAAPAR</sequence>
<gene>
    <name evidence="1" type="ORF">BKD30_06465</name>
</gene>
<reference evidence="1 2" key="1">
    <citation type="submission" date="2016-12" db="EMBL/GenBank/DDBJ databases">
        <title>Draft genome of Tersicoccus phoenicis 1P05MA.</title>
        <authorList>
            <person name="Nakajima Y."/>
            <person name="Yoshizawa S."/>
            <person name="Nakamura K."/>
            <person name="Ogura Y."/>
            <person name="Hayashi T."/>
            <person name="Kogure K."/>
        </authorList>
    </citation>
    <scope>NUCLEOTIDE SEQUENCE [LARGE SCALE GENOMIC DNA]</scope>
    <source>
        <strain evidence="1 2">1p05MA</strain>
    </source>
</reference>